<dbReference type="Pfam" id="PF08308">
    <property type="entry name" value="PEGA"/>
    <property type="match status" value="1"/>
</dbReference>
<keyword evidence="6" id="KW-0472">Membrane</keyword>
<keyword evidence="9" id="KW-1185">Reference proteome</keyword>
<evidence type="ECO:0000256" key="6">
    <source>
        <dbReference type="SAM" id="Phobius"/>
    </source>
</evidence>
<name>A0A2Z4FGW8_9DELT</name>
<evidence type="ECO:0000259" key="7">
    <source>
        <dbReference type="PROSITE" id="PS50011"/>
    </source>
</evidence>
<dbReference type="EMBL" id="CP030032">
    <property type="protein sequence ID" value="AWV87965.1"/>
    <property type="molecule type" value="Genomic_DNA"/>
</dbReference>
<dbReference type="InterPro" id="IPR013229">
    <property type="entry name" value="PEGA"/>
</dbReference>
<dbReference type="InterPro" id="IPR008266">
    <property type="entry name" value="Tyr_kinase_AS"/>
</dbReference>
<evidence type="ECO:0000256" key="2">
    <source>
        <dbReference type="ARBA" id="ARBA00022741"/>
    </source>
</evidence>
<accession>A0A2Z4FGW8</accession>
<evidence type="ECO:0000256" key="3">
    <source>
        <dbReference type="ARBA" id="ARBA00022777"/>
    </source>
</evidence>
<dbReference type="OrthoDB" id="9801841at2"/>
<evidence type="ECO:0000256" key="1">
    <source>
        <dbReference type="ARBA" id="ARBA00022679"/>
    </source>
</evidence>
<dbReference type="RefSeq" id="WP_111331285.1">
    <property type="nucleotide sequence ID" value="NZ_CP030032.1"/>
</dbReference>
<proteinExistence type="predicted"/>
<organism evidence="8 9">
    <name type="scientific">Bradymonas sediminis</name>
    <dbReference type="NCBI Taxonomy" id="1548548"/>
    <lineage>
        <taxon>Bacteria</taxon>
        <taxon>Deltaproteobacteria</taxon>
        <taxon>Bradymonadales</taxon>
        <taxon>Bradymonadaceae</taxon>
        <taxon>Bradymonas</taxon>
    </lineage>
</organism>
<dbReference type="AlphaFoldDB" id="A0A2Z4FGW8"/>
<dbReference type="GO" id="GO:0005524">
    <property type="term" value="F:ATP binding"/>
    <property type="evidence" value="ECO:0007669"/>
    <property type="project" value="UniProtKB-KW"/>
</dbReference>
<feature type="region of interest" description="Disordered" evidence="5">
    <location>
        <begin position="609"/>
        <end position="650"/>
    </location>
</feature>
<keyword evidence="3" id="KW-0418">Kinase</keyword>
<feature type="transmembrane region" description="Helical" evidence="6">
    <location>
        <begin position="435"/>
        <end position="455"/>
    </location>
</feature>
<keyword evidence="4" id="KW-0067">ATP-binding</keyword>
<evidence type="ECO:0000313" key="8">
    <source>
        <dbReference type="EMBL" id="AWV87965.1"/>
    </source>
</evidence>
<dbReference type="Proteomes" id="UP000249799">
    <property type="component" value="Chromosome"/>
</dbReference>
<dbReference type="PANTHER" id="PTHR43289:SF6">
    <property type="entry name" value="SERINE_THREONINE-PROTEIN KINASE NEKL-3"/>
    <property type="match status" value="1"/>
</dbReference>
<protein>
    <recommendedName>
        <fullName evidence="7">Protein kinase domain-containing protein</fullName>
    </recommendedName>
</protein>
<keyword evidence="6" id="KW-1133">Transmembrane helix</keyword>
<dbReference type="Gene3D" id="3.30.200.20">
    <property type="entry name" value="Phosphorylase Kinase, domain 1"/>
    <property type="match status" value="1"/>
</dbReference>
<dbReference type="KEGG" id="bsed:DN745_00915"/>
<dbReference type="SUPFAM" id="SSF56112">
    <property type="entry name" value="Protein kinase-like (PK-like)"/>
    <property type="match status" value="1"/>
</dbReference>
<feature type="compositionally biased region" description="Acidic residues" evidence="5">
    <location>
        <begin position="395"/>
        <end position="409"/>
    </location>
</feature>
<evidence type="ECO:0000313" key="9">
    <source>
        <dbReference type="Proteomes" id="UP000249799"/>
    </source>
</evidence>
<gene>
    <name evidence="8" type="ORF">DN745_00915</name>
</gene>
<keyword evidence="1" id="KW-0808">Transferase</keyword>
<dbReference type="GO" id="GO:0004674">
    <property type="term" value="F:protein serine/threonine kinase activity"/>
    <property type="evidence" value="ECO:0007669"/>
    <property type="project" value="TreeGrafter"/>
</dbReference>
<keyword evidence="2" id="KW-0547">Nucleotide-binding</keyword>
<dbReference type="PROSITE" id="PS50011">
    <property type="entry name" value="PROTEIN_KINASE_DOM"/>
    <property type="match status" value="1"/>
</dbReference>
<dbReference type="InterPro" id="IPR000719">
    <property type="entry name" value="Prot_kinase_dom"/>
</dbReference>
<feature type="region of interest" description="Disordered" evidence="5">
    <location>
        <begin position="372"/>
        <end position="422"/>
    </location>
</feature>
<evidence type="ECO:0000256" key="4">
    <source>
        <dbReference type="ARBA" id="ARBA00022840"/>
    </source>
</evidence>
<dbReference type="PANTHER" id="PTHR43289">
    <property type="entry name" value="MITOGEN-ACTIVATED PROTEIN KINASE KINASE KINASE 20-RELATED"/>
    <property type="match status" value="1"/>
</dbReference>
<dbReference type="PROSITE" id="PS00109">
    <property type="entry name" value="PROTEIN_KINASE_TYR"/>
    <property type="match status" value="1"/>
</dbReference>
<reference evidence="8 9" key="1">
    <citation type="submission" date="2018-06" db="EMBL/GenBank/DDBJ databases">
        <title>Lujinxingia sediminis gen. nov. sp. nov., a new facultative anaerobic member of the class Deltaproteobacteria, and proposal of Lujinxingaceae fam. nov.</title>
        <authorList>
            <person name="Guo L.-Y."/>
            <person name="Li C.-M."/>
            <person name="Wang S."/>
            <person name="Du Z.-J."/>
        </authorList>
    </citation>
    <scope>NUCLEOTIDE SEQUENCE [LARGE SCALE GENOMIC DNA]</scope>
    <source>
        <strain evidence="8 9">FA350</strain>
    </source>
</reference>
<dbReference type="Gene3D" id="1.10.510.10">
    <property type="entry name" value="Transferase(Phosphotransferase) domain 1"/>
    <property type="match status" value="1"/>
</dbReference>
<feature type="domain" description="Protein kinase" evidence="7">
    <location>
        <begin position="11"/>
        <end position="286"/>
    </location>
</feature>
<sequence>MPEETQQLGRYELIKRIAVGGMGVIYLAKSRGAGGFEKTVIIKKILEHLADEPEFITKFLDEGRTVVHLTHGNIVPVFDMGSQGGEYFIAMEYLPGRDLRDVLKRLRDSGELMPMSLAVFIAIEACKGLDYAHRCTGEDGQPLGIVHRDVSPSNILISRDGEVKIIDFGIARATGRVAKTMTGRIQGKVCYMSPEQATGKSVDSRSDIFSMGVVLYEMLTGVRVFQGDSDLQSLDYVRQCEVAPPSSINPEIPPELDAIVLRALVADRQARYQSIEKLHVALLEWLYGRGRAVTSQQLAEFAGELFPEGFERSELRRARDPSSLGSSEVEPARLNLDDALNAEFAKLGALDTLEQHSQCTASAQIDPLSLTADKTGEQTPAPPAPTADPQRDALDDAPEIADESDEQESGDAPSASHLLVDPAPAPNGERGFKRWMFVALLVGSVVGVAGLYFFLLNDQGTVEIRTEPPGASIRVDGVKVSGATTPHTLELQAGEHIIDLRKDGFVEQNLSLKVGAGERLVLDGDTIVLRPLVAGPGGVRQAWITATPDDATITIDNGARVERGQAKIKVAPDAQVLVSVSHPGCETRNEVVTYERASRALPVELECDAPDAGQAPADAASRAARPDAPGQGGANTVVDKPTSSPERTGATFTTLRFLSEPPGAKFKLDGEPVEGAVRLKVGRDLRLEAALAGYKPAQKTLRVSRAMGGTYRVKLEKAPAGCVLIRPRAGQQVEVVIDGDSVGRTAGARFDVPAGAHKVELVWGDKSRSVYDITVSPGDACTGPLGFEPAPTP</sequence>
<dbReference type="Pfam" id="PF00069">
    <property type="entry name" value="Pkinase"/>
    <property type="match status" value="1"/>
</dbReference>
<feature type="compositionally biased region" description="Polar residues" evidence="5">
    <location>
        <begin position="641"/>
        <end position="650"/>
    </location>
</feature>
<dbReference type="CDD" id="cd14014">
    <property type="entry name" value="STKc_PknB_like"/>
    <property type="match status" value="1"/>
</dbReference>
<feature type="compositionally biased region" description="Low complexity" evidence="5">
    <location>
        <begin position="610"/>
        <end position="629"/>
    </location>
</feature>
<keyword evidence="6" id="KW-0812">Transmembrane</keyword>
<dbReference type="InterPro" id="IPR011009">
    <property type="entry name" value="Kinase-like_dom_sf"/>
</dbReference>
<evidence type="ECO:0000256" key="5">
    <source>
        <dbReference type="SAM" id="MobiDB-lite"/>
    </source>
</evidence>